<reference evidence="9 10" key="1">
    <citation type="submission" date="2017-06" db="EMBL/GenBank/DDBJ databases">
        <authorList>
            <consortium name="Pathogen Informatics"/>
        </authorList>
    </citation>
    <scope>NUCLEOTIDE SEQUENCE [LARGE SCALE GENOMIC DNA]</scope>
    <source>
        <strain evidence="9 10">NCTC13161</strain>
    </source>
</reference>
<feature type="domain" description="ABC transmembrane type-1" evidence="8">
    <location>
        <begin position="58"/>
        <end position="242"/>
    </location>
</feature>
<keyword evidence="2 7" id="KW-0813">Transport</keyword>
<feature type="transmembrane region" description="Helical" evidence="7">
    <location>
        <begin position="177"/>
        <end position="199"/>
    </location>
</feature>
<comment type="subcellular location">
    <subcellularLocation>
        <location evidence="1 7">Cell membrane</location>
        <topology evidence="1 7">Multi-pass membrane protein</topology>
    </subcellularLocation>
</comment>
<feature type="transmembrane region" description="Helical" evidence="7">
    <location>
        <begin position="66"/>
        <end position="84"/>
    </location>
</feature>
<dbReference type="STRING" id="93222.NA29_11805"/>
<evidence type="ECO:0000256" key="2">
    <source>
        <dbReference type="ARBA" id="ARBA00022448"/>
    </source>
</evidence>
<feature type="transmembrane region" description="Helical" evidence="7">
    <location>
        <begin position="124"/>
        <end position="143"/>
    </location>
</feature>
<name>A0A239SF14_9BURK</name>
<dbReference type="InterPro" id="IPR000515">
    <property type="entry name" value="MetI-like"/>
</dbReference>
<dbReference type="SUPFAM" id="SSF161098">
    <property type="entry name" value="MetI-like"/>
    <property type="match status" value="1"/>
</dbReference>
<dbReference type="OrthoDB" id="9809660at2"/>
<dbReference type="RefSeq" id="WP_039397237.1">
    <property type="nucleotide sequence ID" value="NZ_CABPRX010000003.1"/>
</dbReference>
<keyword evidence="5 7" id="KW-1133">Transmembrane helix</keyword>
<accession>A0A239SF14</accession>
<evidence type="ECO:0000256" key="6">
    <source>
        <dbReference type="ARBA" id="ARBA00023136"/>
    </source>
</evidence>
<evidence type="ECO:0000313" key="10">
    <source>
        <dbReference type="Proteomes" id="UP000215126"/>
    </source>
</evidence>
<dbReference type="GO" id="GO:0005886">
    <property type="term" value="C:plasma membrane"/>
    <property type="evidence" value="ECO:0007669"/>
    <property type="project" value="UniProtKB-SubCell"/>
</dbReference>
<keyword evidence="3" id="KW-1003">Cell membrane</keyword>
<dbReference type="KEGG" id="pspu:NA29_11805"/>
<dbReference type="Pfam" id="PF00528">
    <property type="entry name" value="BPD_transp_1"/>
    <property type="match status" value="1"/>
</dbReference>
<dbReference type="PANTHER" id="PTHR30151:SF20">
    <property type="entry name" value="ABC TRANSPORTER PERMEASE PROTEIN HI_0355-RELATED"/>
    <property type="match status" value="1"/>
</dbReference>
<evidence type="ECO:0000256" key="7">
    <source>
        <dbReference type="RuleBase" id="RU363032"/>
    </source>
</evidence>
<dbReference type="Proteomes" id="UP000215126">
    <property type="component" value="Chromosome 1"/>
</dbReference>
<evidence type="ECO:0000256" key="4">
    <source>
        <dbReference type="ARBA" id="ARBA00022692"/>
    </source>
</evidence>
<proteinExistence type="inferred from homology"/>
<evidence type="ECO:0000313" key="9">
    <source>
        <dbReference type="EMBL" id="SNU83488.1"/>
    </source>
</evidence>
<dbReference type="Gene3D" id="1.10.3720.10">
    <property type="entry name" value="MetI-like"/>
    <property type="match status" value="1"/>
</dbReference>
<dbReference type="PROSITE" id="PS50928">
    <property type="entry name" value="ABC_TM1"/>
    <property type="match status" value="1"/>
</dbReference>
<evidence type="ECO:0000259" key="8">
    <source>
        <dbReference type="PROSITE" id="PS50928"/>
    </source>
</evidence>
<evidence type="ECO:0000256" key="1">
    <source>
        <dbReference type="ARBA" id="ARBA00004651"/>
    </source>
</evidence>
<dbReference type="PANTHER" id="PTHR30151">
    <property type="entry name" value="ALKANE SULFONATE ABC TRANSPORTER-RELATED, MEMBRANE SUBUNIT"/>
    <property type="match status" value="1"/>
</dbReference>
<evidence type="ECO:0000256" key="3">
    <source>
        <dbReference type="ARBA" id="ARBA00022475"/>
    </source>
</evidence>
<sequence>MKTLNLRVIGYPTFGIVLLLVVWQMYVVMFHVPMAVLPTPVQIAQSFVDDRAALLSQGWVTLQECVYGFALAFIVGVPIAFAIANSPILNRMFYPLLIAMQSVPKVALAPIVLVWLGTGIESKLALVWLVAFFPIVVDTATGLRTTPVNLIELATSLRATRMQIFLKIQMPAALPHVISGAKIAVTLAVIGAVIGEFVGSTEGLGNLLLVANSQLNTPLAFAALISLALLGLLLYLAIAAIEFALRPWLPHTAEMAGAV</sequence>
<keyword evidence="4 7" id="KW-0812">Transmembrane</keyword>
<dbReference type="AlphaFoldDB" id="A0A239SF14"/>
<dbReference type="EMBL" id="LT906435">
    <property type="protein sequence ID" value="SNU83488.1"/>
    <property type="molecule type" value="Genomic_DNA"/>
</dbReference>
<comment type="similarity">
    <text evidence="7">Belongs to the binding-protein-dependent transport system permease family.</text>
</comment>
<feature type="transmembrane region" description="Helical" evidence="7">
    <location>
        <begin position="96"/>
        <end position="118"/>
    </location>
</feature>
<feature type="transmembrane region" description="Helical" evidence="7">
    <location>
        <begin position="12"/>
        <end position="32"/>
    </location>
</feature>
<dbReference type="InterPro" id="IPR035906">
    <property type="entry name" value="MetI-like_sf"/>
</dbReference>
<keyword evidence="10" id="KW-1185">Reference proteome</keyword>
<dbReference type="GO" id="GO:0055085">
    <property type="term" value="P:transmembrane transport"/>
    <property type="evidence" value="ECO:0007669"/>
    <property type="project" value="InterPro"/>
</dbReference>
<dbReference type="CDD" id="cd06261">
    <property type="entry name" value="TM_PBP2"/>
    <property type="match status" value="1"/>
</dbReference>
<organism evidence="9 10">
    <name type="scientific">Pandoraea sputorum</name>
    <dbReference type="NCBI Taxonomy" id="93222"/>
    <lineage>
        <taxon>Bacteria</taxon>
        <taxon>Pseudomonadati</taxon>
        <taxon>Pseudomonadota</taxon>
        <taxon>Betaproteobacteria</taxon>
        <taxon>Burkholderiales</taxon>
        <taxon>Burkholderiaceae</taxon>
        <taxon>Pandoraea</taxon>
    </lineage>
</organism>
<protein>
    <submittedName>
        <fullName evidence="9">Putative aliphatic sulfonates transport permease protein ssuC</fullName>
    </submittedName>
</protein>
<dbReference type="GeneID" id="88094177"/>
<keyword evidence="6 7" id="KW-0472">Membrane</keyword>
<evidence type="ECO:0000256" key="5">
    <source>
        <dbReference type="ARBA" id="ARBA00022989"/>
    </source>
</evidence>
<feature type="transmembrane region" description="Helical" evidence="7">
    <location>
        <begin position="219"/>
        <end position="245"/>
    </location>
</feature>
<gene>
    <name evidence="9" type="primary">ssuC_3</name>
    <name evidence="9" type="ORF">SAMEA4530655_01505</name>
</gene>